<organism evidence="1 2">
    <name type="scientific">Pistacia atlantica</name>
    <dbReference type="NCBI Taxonomy" id="434234"/>
    <lineage>
        <taxon>Eukaryota</taxon>
        <taxon>Viridiplantae</taxon>
        <taxon>Streptophyta</taxon>
        <taxon>Embryophyta</taxon>
        <taxon>Tracheophyta</taxon>
        <taxon>Spermatophyta</taxon>
        <taxon>Magnoliopsida</taxon>
        <taxon>eudicotyledons</taxon>
        <taxon>Gunneridae</taxon>
        <taxon>Pentapetalae</taxon>
        <taxon>rosids</taxon>
        <taxon>malvids</taxon>
        <taxon>Sapindales</taxon>
        <taxon>Anacardiaceae</taxon>
        <taxon>Pistacia</taxon>
    </lineage>
</organism>
<reference evidence="2" key="1">
    <citation type="journal article" date="2023" name="G3 (Bethesda)">
        <title>Genome assembly and association tests identify interacting loci associated with vigor, precocity, and sex in interspecific pistachio rootstocks.</title>
        <authorList>
            <person name="Palmer W."/>
            <person name="Jacygrad E."/>
            <person name="Sagayaradj S."/>
            <person name="Cavanaugh K."/>
            <person name="Han R."/>
            <person name="Bertier L."/>
            <person name="Beede B."/>
            <person name="Kafkas S."/>
            <person name="Golino D."/>
            <person name="Preece J."/>
            <person name="Michelmore R."/>
        </authorList>
    </citation>
    <scope>NUCLEOTIDE SEQUENCE [LARGE SCALE GENOMIC DNA]</scope>
</reference>
<gene>
    <name evidence="1" type="ORF">Patl1_20011</name>
</gene>
<keyword evidence="2" id="KW-1185">Reference proteome</keyword>
<evidence type="ECO:0000313" key="1">
    <source>
        <dbReference type="EMBL" id="KAJ0099263.1"/>
    </source>
</evidence>
<proteinExistence type="predicted"/>
<protein>
    <submittedName>
        <fullName evidence="1">Uncharacterized protein</fullName>
    </submittedName>
</protein>
<dbReference type="Proteomes" id="UP001164250">
    <property type="component" value="Chromosome 4"/>
</dbReference>
<evidence type="ECO:0000313" key="2">
    <source>
        <dbReference type="Proteomes" id="UP001164250"/>
    </source>
</evidence>
<comment type="caution">
    <text evidence="1">The sequence shown here is derived from an EMBL/GenBank/DDBJ whole genome shotgun (WGS) entry which is preliminary data.</text>
</comment>
<sequence>MLCCTMAPTIDILSRIPSDDSDSDTPEKCRKRRRRRIEMRRMRTFSAQLSLPQSQPQFQPSTPRQTPPQNPHFLTKLQLQPPKMGLLTPSLVENPMPDFGCISIQGLSQTMDDAWFVKENFCRPDIFGGNPLHFFSIYDGHGGSHVSMLCKKMMHRIMAEELTRVYISKAAASDNGGSFSLGQAQQKQQYFHGEVEEGEWEDVVRGSIERSFKRMAEVALSTCACGENVYVCTRCQQMQMVDIAFVGSTAVVALVTPRHIVVANCGDLRAVLCRDGRPIPLSVYHKVGICYCHV</sequence>
<name>A0ACC1BK76_9ROSI</name>
<dbReference type="EMBL" id="CM047900">
    <property type="protein sequence ID" value="KAJ0099263.1"/>
    <property type="molecule type" value="Genomic_DNA"/>
</dbReference>
<accession>A0ACC1BK76</accession>